<sequence length="167" mass="17737">MPAPNDRTATPVSPQVEALSSITLAGLWLRLLLGGSGLLALILLVAVNDPGLKWSFVPTVVVMLLGAWWFGFGKVVVDHAGVRVYGGGVLKMLNVKPVDVDSAVAKEINPMEYGGWGLRSTASGTAFILRKGPGLVVNRKQRKPLVYSVASMADAQLMATRINQLTA</sequence>
<protein>
    <recommendedName>
        <fullName evidence="4">Bacterial Pleckstrin homology domain-containing protein</fullName>
    </recommendedName>
</protein>
<proteinExistence type="predicted"/>
<feature type="transmembrane region" description="Helical" evidence="1">
    <location>
        <begin position="54"/>
        <end position="72"/>
    </location>
</feature>
<evidence type="ECO:0000256" key="1">
    <source>
        <dbReference type="SAM" id="Phobius"/>
    </source>
</evidence>
<keyword evidence="1" id="KW-0472">Membrane</keyword>
<dbReference type="RefSeq" id="WP_230067603.1">
    <property type="nucleotide sequence ID" value="NZ_BAABLL010000004.1"/>
</dbReference>
<comment type="caution">
    <text evidence="2">The sequence shown here is derived from an EMBL/GenBank/DDBJ whole genome shotgun (WGS) entry which is preliminary data.</text>
</comment>
<evidence type="ECO:0000313" key="2">
    <source>
        <dbReference type="EMBL" id="MFC4265609.1"/>
    </source>
</evidence>
<dbReference type="Proteomes" id="UP001595773">
    <property type="component" value="Unassembled WGS sequence"/>
</dbReference>
<reference evidence="3" key="1">
    <citation type="journal article" date="2019" name="Int. J. Syst. Evol. Microbiol.">
        <title>The Global Catalogue of Microorganisms (GCM) 10K type strain sequencing project: providing services to taxonomists for standard genome sequencing and annotation.</title>
        <authorList>
            <consortium name="The Broad Institute Genomics Platform"/>
            <consortium name="The Broad Institute Genome Sequencing Center for Infectious Disease"/>
            <person name="Wu L."/>
            <person name="Ma J."/>
        </authorList>
    </citation>
    <scope>NUCLEOTIDE SEQUENCE [LARGE SCALE GENOMIC DNA]</scope>
    <source>
        <strain evidence="3">CGMCC 1.10698</strain>
    </source>
</reference>
<evidence type="ECO:0000313" key="3">
    <source>
        <dbReference type="Proteomes" id="UP001595773"/>
    </source>
</evidence>
<keyword evidence="3" id="KW-1185">Reference proteome</keyword>
<organism evidence="2 3">
    <name type="scientific">Arthrobacter cryoconiti</name>
    <dbReference type="NCBI Taxonomy" id="748907"/>
    <lineage>
        <taxon>Bacteria</taxon>
        <taxon>Bacillati</taxon>
        <taxon>Actinomycetota</taxon>
        <taxon>Actinomycetes</taxon>
        <taxon>Micrococcales</taxon>
        <taxon>Micrococcaceae</taxon>
        <taxon>Arthrobacter</taxon>
    </lineage>
</organism>
<accession>A0ABV8R2Y8</accession>
<feature type="transmembrane region" description="Helical" evidence="1">
    <location>
        <begin position="27"/>
        <end position="47"/>
    </location>
</feature>
<dbReference type="EMBL" id="JBHSCQ010000010">
    <property type="protein sequence ID" value="MFC4265609.1"/>
    <property type="molecule type" value="Genomic_DNA"/>
</dbReference>
<keyword evidence="1" id="KW-1133">Transmembrane helix</keyword>
<name>A0ABV8R2Y8_9MICC</name>
<evidence type="ECO:0008006" key="4">
    <source>
        <dbReference type="Google" id="ProtNLM"/>
    </source>
</evidence>
<gene>
    <name evidence="2" type="ORF">ACFOW9_08345</name>
</gene>
<keyword evidence="1" id="KW-0812">Transmembrane</keyword>